<dbReference type="PANTHER" id="PTHR33202:SF8">
    <property type="entry name" value="PEROXIDE-RESPONSIVE REPRESSOR PERR"/>
    <property type="match status" value="1"/>
</dbReference>
<evidence type="ECO:0000256" key="6">
    <source>
        <dbReference type="ARBA" id="ARBA00023163"/>
    </source>
</evidence>
<dbReference type="Gene3D" id="1.10.10.10">
    <property type="entry name" value="Winged helix-like DNA-binding domain superfamily/Winged helix DNA-binding domain"/>
    <property type="match status" value="1"/>
</dbReference>
<dbReference type="SUPFAM" id="SSF46785">
    <property type="entry name" value="Winged helix' DNA-binding domain"/>
    <property type="match status" value="1"/>
</dbReference>
<feature type="binding site" evidence="7">
    <location>
        <position position="149"/>
    </location>
    <ligand>
        <name>Zn(2+)</name>
        <dbReference type="ChEBI" id="CHEBI:29105"/>
    </ligand>
</feature>
<protein>
    <submittedName>
        <fullName evidence="8">Transcriptional repressor</fullName>
    </submittedName>
</protein>
<feature type="binding site" evidence="7">
    <location>
        <position position="152"/>
    </location>
    <ligand>
        <name>Zn(2+)</name>
        <dbReference type="ChEBI" id="CHEBI:29105"/>
    </ligand>
</feature>
<keyword evidence="6" id="KW-0804">Transcription</keyword>
<dbReference type="Proteomes" id="UP000448292">
    <property type="component" value="Unassembled WGS sequence"/>
</dbReference>
<keyword evidence="4" id="KW-0805">Transcription regulation</keyword>
<dbReference type="GO" id="GO:0003700">
    <property type="term" value="F:DNA-binding transcription factor activity"/>
    <property type="evidence" value="ECO:0007669"/>
    <property type="project" value="InterPro"/>
</dbReference>
<evidence type="ECO:0000313" key="9">
    <source>
        <dbReference type="Proteomes" id="UP000448292"/>
    </source>
</evidence>
<evidence type="ECO:0000256" key="2">
    <source>
        <dbReference type="ARBA" id="ARBA00022491"/>
    </source>
</evidence>
<comment type="cofactor">
    <cofactor evidence="7">
        <name>Zn(2+)</name>
        <dbReference type="ChEBI" id="CHEBI:29105"/>
    </cofactor>
    <text evidence="7">Binds 1 zinc ion per subunit.</text>
</comment>
<gene>
    <name evidence="8" type="ORF">DPQ33_16165</name>
</gene>
<dbReference type="GO" id="GO:0045892">
    <property type="term" value="P:negative regulation of DNA-templated transcription"/>
    <property type="evidence" value="ECO:0007669"/>
    <property type="project" value="TreeGrafter"/>
</dbReference>
<dbReference type="InterPro" id="IPR036388">
    <property type="entry name" value="WH-like_DNA-bd_sf"/>
</dbReference>
<keyword evidence="9" id="KW-1185">Reference proteome</keyword>
<sequence length="163" mass="18049">MIMKKQQRADISAPNGVPGRHDLRQACRAAGLKVTHQREIIFSEIVNTTDHPSAEMLFERVREKIPSVSRDTVYRTLSMLEDAGFVSRLTLRGATRFDGDVSAHHHFFCTQCGAVYDFDWREFDSLALPETAKACGDVASSRVVLEGICRCCAESEDNGAGNA</sequence>
<evidence type="ECO:0000256" key="4">
    <source>
        <dbReference type="ARBA" id="ARBA00023015"/>
    </source>
</evidence>
<dbReference type="Pfam" id="PF01475">
    <property type="entry name" value="FUR"/>
    <property type="match status" value="1"/>
</dbReference>
<evidence type="ECO:0000256" key="3">
    <source>
        <dbReference type="ARBA" id="ARBA00022833"/>
    </source>
</evidence>
<dbReference type="PANTHER" id="PTHR33202">
    <property type="entry name" value="ZINC UPTAKE REGULATION PROTEIN"/>
    <property type="match status" value="1"/>
</dbReference>
<dbReference type="AlphaFoldDB" id="A0A7M3MBH6"/>
<keyword evidence="5" id="KW-0238">DNA-binding</keyword>
<dbReference type="GO" id="GO:0000976">
    <property type="term" value="F:transcription cis-regulatory region binding"/>
    <property type="evidence" value="ECO:0007669"/>
    <property type="project" value="TreeGrafter"/>
</dbReference>
<keyword evidence="2" id="KW-0678">Repressor</keyword>
<dbReference type="InterPro" id="IPR002481">
    <property type="entry name" value="FUR"/>
</dbReference>
<comment type="caution">
    <text evidence="8">The sequence shown here is derived from an EMBL/GenBank/DDBJ whole genome shotgun (WGS) entry which is preliminary data.</text>
</comment>
<proteinExistence type="inferred from homology"/>
<dbReference type="InterPro" id="IPR036390">
    <property type="entry name" value="WH_DNA-bd_sf"/>
</dbReference>
<evidence type="ECO:0000256" key="7">
    <source>
        <dbReference type="PIRSR" id="PIRSR602481-1"/>
    </source>
</evidence>
<evidence type="ECO:0000256" key="5">
    <source>
        <dbReference type="ARBA" id="ARBA00023125"/>
    </source>
</evidence>
<organism evidence="8 9">
    <name type="scientific">Oceanidesulfovibrio indonesiensis</name>
    <dbReference type="NCBI Taxonomy" id="54767"/>
    <lineage>
        <taxon>Bacteria</taxon>
        <taxon>Pseudomonadati</taxon>
        <taxon>Thermodesulfobacteriota</taxon>
        <taxon>Desulfovibrionia</taxon>
        <taxon>Desulfovibrionales</taxon>
        <taxon>Desulfovibrionaceae</taxon>
        <taxon>Oceanidesulfovibrio</taxon>
    </lineage>
</organism>
<dbReference type="EMBL" id="QMIE01000019">
    <property type="protein sequence ID" value="TVM15023.1"/>
    <property type="molecule type" value="Genomic_DNA"/>
</dbReference>
<comment type="similarity">
    <text evidence="1">Belongs to the Fur family.</text>
</comment>
<dbReference type="OrthoDB" id="8659436at2"/>
<dbReference type="GO" id="GO:0008270">
    <property type="term" value="F:zinc ion binding"/>
    <property type="evidence" value="ECO:0007669"/>
    <property type="project" value="TreeGrafter"/>
</dbReference>
<feature type="binding site" evidence="7">
    <location>
        <position position="112"/>
    </location>
    <ligand>
        <name>Zn(2+)</name>
        <dbReference type="ChEBI" id="CHEBI:29105"/>
    </ligand>
</feature>
<dbReference type="GO" id="GO:1900376">
    <property type="term" value="P:regulation of secondary metabolite biosynthetic process"/>
    <property type="evidence" value="ECO:0007669"/>
    <property type="project" value="TreeGrafter"/>
</dbReference>
<keyword evidence="3 7" id="KW-0862">Zinc</keyword>
<dbReference type="Gene3D" id="3.30.1490.190">
    <property type="match status" value="1"/>
</dbReference>
<dbReference type="InterPro" id="IPR043135">
    <property type="entry name" value="Fur_C"/>
</dbReference>
<feature type="binding site" evidence="7">
    <location>
        <position position="109"/>
    </location>
    <ligand>
        <name>Zn(2+)</name>
        <dbReference type="ChEBI" id="CHEBI:29105"/>
    </ligand>
</feature>
<reference evidence="8 9" key="1">
    <citation type="submission" date="2018-06" db="EMBL/GenBank/DDBJ databases">
        <title>Complete genome of Desulfovibrio indonesiensis P37SLT.</title>
        <authorList>
            <person name="Crispim J.S."/>
            <person name="Vidigal P.M.P."/>
            <person name="Silva L.C.F."/>
            <person name="Laguardia C.N."/>
            <person name="Araujo L.C."/>
            <person name="Dias R.S."/>
            <person name="Sousa M.P."/>
            <person name="Paula S.O."/>
            <person name="Silva C."/>
        </authorList>
    </citation>
    <scope>NUCLEOTIDE SEQUENCE [LARGE SCALE GENOMIC DNA]</scope>
    <source>
        <strain evidence="8 9">P37SLT</strain>
    </source>
</reference>
<evidence type="ECO:0000256" key="1">
    <source>
        <dbReference type="ARBA" id="ARBA00007957"/>
    </source>
</evidence>
<evidence type="ECO:0000313" key="8">
    <source>
        <dbReference type="EMBL" id="TVM15023.1"/>
    </source>
</evidence>
<keyword evidence="7" id="KW-0479">Metal-binding</keyword>
<dbReference type="CDD" id="cd07153">
    <property type="entry name" value="Fur_like"/>
    <property type="match status" value="1"/>
</dbReference>
<name>A0A7M3MBH6_9BACT</name>
<accession>A0A7M3MBH6</accession>